<protein>
    <submittedName>
        <fullName evidence="2">Uncharacterized protein</fullName>
    </submittedName>
</protein>
<feature type="region of interest" description="Disordered" evidence="1">
    <location>
        <begin position="39"/>
        <end position="78"/>
    </location>
</feature>
<feature type="compositionally biased region" description="Pro residues" evidence="1">
    <location>
        <begin position="54"/>
        <end position="65"/>
    </location>
</feature>
<organism evidence="2 3">
    <name type="scientific">Flavonifractor plautii</name>
    <name type="common">Fusobacterium plautii</name>
    <dbReference type="NCBI Taxonomy" id="292800"/>
    <lineage>
        <taxon>Bacteria</taxon>
        <taxon>Bacillati</taxon>
        <taxon>Bacillota</taxon>
        <taxon>Clostridia</taxon>
        <taxon>Eubacteriales</taxon>
        <taxon>Oscillospiraceae</taxon>
        <taxon>Flavonifractor</taxon>
    </lineage>
</organism>
<feature type="compositionally biased region" description="Low complexity" evidence="1">
    <location>
        <begin position="66"/>
        <end position="78"/>
    </location>
</feature>
<dbReference type="RefSeq" id="WP_271907904.1">
    <property type="nucleotide sequence ID" value="NZ_JAQLWN010000019.1"/>
</dbReference>
<proteinExistence type="predicted"/>
<accession>A0AAW6C5P7</accession>
<gene>
    <name evidence="2" type="ORF">PND83_15065</name>
</gene>
<evidence type="ECO:0000313" key="3">
    <source>
        <dbReference type="Proteomes" id="UP001211006"/>
    </source>
</evidence>
<sequence>MIEIKITGTTPLEALASVTAFGMHCMKNQDVHAAATRVLETEEGKASKSDTAPAPIPAPAVPPAAAPAAPVAPVNPTSASVPLVNPAPTPAVVASVAGPQVTPPGNAPAVAPVAAAPAYTVEQIGKAGADLVSQDAAKMPELLALLQKYGAQAITQLKPEQLGAFATELRRLGANL</sequence>
<evidence type="ECO:0000313" key="2">
    <source>
        <dbReference type="EMBL" id="MDB7907302.1"/>
    </source>
</evidence>
<dbReference type="EMBL" id="JAQLWO010000017">
    <property type="protein sequence ID" value="MDB7907302.1"/>
    <property type="molecule type" value="Genomic_DNA"/>
</dbReference>
<evidence type="ECO:0000256" key="1">
    <source>
        <dbReference type="SAM" id="MobiDB-lite"/>
    </source>
</evidence>
<dbReference type="AlphaFoldDB" id="A0AAW6C5P7"/>
<reference evidence="2" key="1">
    <citation type="submission" date="2023-01" db="EMBL/GenBank/DDBJ databases">
        <title>Human gut microbiome strain richness.</title>
        <authorList>
            <person name="Chen-Liaw A."/>
        </authorList>
    </citation>
    <scope>NUCLEOTIDE SEQUENCE</scope>
    <source>
        <strain evidence="2">2225st1_A6_2225SCRN_200828</strain>
    </source>
</reference>
<comment type="caution">
    <text evidence="2">The sequence shown here is derived from an EMBL/GenBank/DDBJ whole genome shotgun (WGS) entry which is preliminary data.</text>
</comment>
<feature type="compositionally biased region" description="Basic and acidic residues" evidence="1">
    <location>
        <begin position="39"/>
        <end position="48"/>
    </location>
</feature>
<dbReference type="Proteomes" id="UP001211006">
    <property type="component" value="Unassembled WGS sequence"/>
</dbReference>
<name>A0AAW6C5P7_FLAPL</name>